<feature type="compositionally biased region" description="Polar residues" evidence="1">
    <location>
        <begin position="254"/>
        <end position="268"/>
    </location>
</feature>
<dbReference type="SMART" id="SM01348">
    <property type="entry name" value="Nbs1_C"/>
    <property type="match status" value="1"/>
</dbReference>
<dbReference type="InterPro" id="IPR013908">
    <property type="entry name" value="Nibrin_C"/>
</dbReference>
<dbReference type="EMBL" id="JARBDR010000440">
    <property type="protein sequence ID" value="KAJ8312627.1"/>
    <property type="molecule type" value="Genomic_DNA"/>
</dbReference>
<evidence type="ECO:0000256" key="1">
    <source>
        <dbReference type="SAM" id="MobiDB-lite"/>
    </source>
</evidence>
<dbReference type="PANTHER" id="PTHR12162:SF0">
    <property type="entry name" value="NIBRIN"/>
    <property type="match status" value="1"/>
</dbReference>
<gene>
    <name evidence="3" type="ORF">KUTeg_010000</name>
</gene>
<evidence type="ECO:0000313" key="3">
    <source>
        <dbReference type="EMBL" id="KAJ8312627.1"/>
    </source>
</evidence>
<protein>
    <recommendedName>
        <fullName evidence="2">Nibrin C-terminal domain-containing protein</fullName>
    </recommendedName>
</protein>
<dbReference type="Pfam" id="PF08599">
    <property type="entry name" value="Nbs1_C"/>
    <property type="match status" value="1"/>
</dbReference>
<organism evidence="3 4">
    <name type="scientific">Tegillarca granosa</name>
    <name type="common">Malaysian cockle</name>
    <name type="synonym">Anadara granosa</name>
    <dbReference type="NCBI Taxonomy" id="220873"/>
    <lineage>
        <taxon>Eukaryota</taxon>
        <taxon>Metazoa</taxon>
        <taxon>Spiralia</taxon>
        <taxon>Lophotrochozoa</taxon>
        <taxon>Mollusca</taxon>
        <taxon>Bivalvia</taxon>
        <taxon>Autobranchia</taxon>
        <taxon>Pteriomorphia</taxon>
        <taxon>Arcoida</taxon>
        <taxon>Arcoidea</taxon>
        <taxon>Arcidae</taxon>
        <taxon>Tegillarca</taxon>
    </lineage>
</organism>
<feature type="compositionally biased region" description="Polar residues" evidence="1">
    <location>
        <begin position="429"/>
        <end position="448"/>
    </location>
</feature>
<proteinExistence type="predicted"/>
<dbReference type="InterPro" id="IPR040227">
    <property type="entry name" value="Nibrin-rel"/>
</dbReference>
<feature type="region of interest" description="Disordered" evidence="1">
    <location>
        <begin position="207"/>
        <end position="536"/>
    </location>
</feature>
<feature type="compositionally biased region" description="Basic and acidic residues" evidence="1">
    <location>
        <begin position="398"/>
        <end position="410"/>
    </location>
</feature>
<dbReference type="Proteomes" id="UP001217089">
    <property type="component" value="Unassembled WGS sequence"/>
</dbReference>
<sequence length="700" mass="79565">MSCLDNVKKKTVRNLVICAMVSLKHIVTPDYIEQFVKYLKGEVSEPNPERYLPNISEAQIDPTEVSFKRNPKRSSVFKGMTFIFLNAKQYKKMNMAVELGGGMSMLMEDNTGDDDDSVLIQKGTVVMNCMVDSSTQSQMEQGWIQHVQKYLKKHKKHMIQDAELGYAVLFCSTEKHCNPDNDFLSQIMSKIPSQSLSQADILAANTEPTQTRSLLPRRRHVTNDPDTIDETKLAADPGNKKSDTSTDSKGEPSSPGQSKHTVLLSPSDNQKRSSKRTPSPKPNFKKSLSPQQKSSSPIPETSRKTRSKSRSPSPNPPTRKTRSKSRSPSPVPLSDIQRRSRSRSPAPSSRKQVEPEVSIRRKVNAASDKDDSEIPFGRTIKQEIVTPTKSPAKTGRNRNIDIDTEIKSEMKWLGNSKNDSNDNPKKLNTNVSQRQKQSVFDSVQLASQQKEEHETRSHKKKVEKFDDSDDEKPKKKRKYFGDSDEDLVEITKRKRRQEAEDDDNDFFAPKRKTQTKQNGIDKKKENKTNKGVYDTEGNESVRNTTWLNKELDEVDNPRAETFDQMEQEHSTNRQAEVKRETSFGFLTTVIPIKDQVCKTEYEKENDLPSNCVVTEFVPLLSKKKKTTIREEDNGDVPAGYLKWKGKLVKNFKKFKKTGHAGSNELPRIIGGSDLEAHIASERKEIDEWFRDALEMGTFTQ</sequence>
<comment type="caution">
    <text evidence="3">The sequence shown here is derived from an EMBL/GenBank/DDBJ whole genome shotgun (WGS) entry which is preliminary data.</text>
</comment>
<evidence type="ECO:0000313" key="4">
    <source>
        <dbReference type="Proteomes" id="UP001217089"/>
    </source>
</evidence>
<feature type="compositionally biased region" description="Low complexity" evidence="1">
    <location>
        <begin position="285"/>
        <end position="297"/>
    </location>
</feature>
<accession>A0ABQ9F9U4</accession>
<dbReference type="Gene3D" id="3.40.50.10980">
    <property type="entry name" value="Nibrin, BRCT2 domain"/>
    <property type="match status" value="1"/>
</dbReference>
<feature type="domain" description="Nibrin C-terminal" evidence="2">
    <location>
        <begin position="648"/>
        <end position="698"/>
    </location>
</feature>
<dbReference type="Pfam" id="PF16508">
    <property type="entry name" value="NIBRIN_BRCT_II"/>
    <property type="match status" value="1"/>
</dbReference>
<dbReference type="PANTHER" id="PTHR12162">
    <property type="entry name" value="NIBRIN-RELATED"/>
    <property type="match status" value="1"/>
</dbReference>
<feature type="compositionally biased region" description="Basic and acidic residues" evidence="1">
    <location>
        <begin position="519"/>
        <end position="528"/>
    </location>
</feature>
<evidence type="ECO:0000259" key="2">
    <source>
        <dbReference type="SMART" id="SM01348"/>
    </source>
</evidence>
<name>A0ABQ9F9U4_TEGGR</name>
<dbReference type="InterPro" id="IPR032429">
    <property type="entry name" value="Nibrin_BRCT2"/>
</dbReference>
<reference evidence="3 4" key="1">
    <citation type="submission" date="2022-12" db="EMBL/GenBank/DDBJ databases">
        <title>Chromosome-level genome of Tegillarca granosa.</title>
        <authorList>
            <person name="Kim J."/>
        </authorList>
    </citation>
    <scope>NUCLEOTIDE SEQUENCE [LARGE SCALE GENOMIC DNA]</scope>
    <source>
        <strain evidence="3">Teg-2019</strain>
        <tissue evidence="3">Adductor muscle</tissue>
    </source>
</reference>
<dbReference type="InterPro" id="IPR043014">
    <property type="entry name" value="Nibrin_BRCT2_sf"/>
</dbReference>
<keyword evidence="4" id="KW-1185">Reference proteome</keyword>
<feature type="compositionally biased region" description="Basic and acidic residues" evidence="1">
    <location>
        <begin position="229"/>
        <end position="250"/>
    </location>
</feature>